<accession>A0A5U9KW73</accession>
<dbReference type="Proteomes" id="UP000839726">
    <property type="component" value="Unassembled WGS sequence"/>
</dbReference>
<organism evidence="1">
    <name type="scientific">Salmonella newport</name>
    <dbReference type="NCBI Taxonomy" id="108619"/>
    <lineage>
        <taxon>Bacteria</taxon>
        <taxon>Pseudomonadati</taxon>
        <taxon>Pseudomonadota</taxon>
        <taxon>Gammaproteobacteria</taxon>
        <taxon>Enterobacterales</taxon>
        <taxon>Enterobacteriaceae</taxon>
        <taxon>Salmonella</taxon>
    </lineage>
</organism>
<evidence type="ECO:0000313" key="1">
    <source>
        <dbReference type="EMBL" id="EBS2695498.1"/>
    </source>
</evidence>
<reference evidence="1" key="1">
    <citation type="submission" date="2018-07" db="EMBL/GenBank/DDBJ databases">
        <authorList>
            <person name="Ashton P.M."/>
            <person name="Dallman T."/>
            <person name="Nair S."/>
            <person name="De Pinna E."/>
            <person name="Peters T."/>
            <person name="Grant K."/>
        </authorList>
    </citation>
    <scope>NUCLEOTIDE SEQUENCE [LARGE SCALE GENOMIC DNA]</scope>
    <source>
        <strain evidence="1">436933</strain>
    </source>
</reference>
<sequence length="67" mass="7533">MVILSFIFPCMNVYPMVNAILNDFTRFSDRAFFVVYNTSFLSVASGEVFNAGQSFDAGDRKGYRSSL</sequence>
<dbReference type="AlphaFoldDB" id="A0A5U9KW73"/>
<dbReference type="EMBL" id="AAGUYM010000036">
    <property type="protein sequence ID" value="EBS2695498.1"/>
    <property type="molecule type" value="Genomic_DNA"/>
</dbReference>
<name>A0A5U9KW73_SALNE</name>
<comment type="caution">
    <text evidence="1">The sequence shown here is derived from an EMBL/GenBank/DDBJ whole genome shotgun (WGS) entry which is preliminary data.</text>
</comment>
<protein>
    <submittedName>
        <fullName evidence="1">Uncharacterized protein</fullName>
    </submittedName>
</protein>
<gene>
    <name evidence="1" type="ORF">DRY71_22715</name>
</gene>
<proteinExistence type="predicted"/>